<dbReference type="GO" id="GO:0004065">
    <property type="term" value="F:arylsulfatase activity"/>
    <property type="evidence" value="ECO:0007669"/>
    <property type="project" value="InterPro"/>
</dbReference>
<dbReference type="GeneID" id="35604234"/>
<reference evidence="9 10" key="1">
    <citation type="submission" date="2016-03" db="EMBL/GenBank/DDBJ databases">
        <authorList>
            <person name="Ploux O."/>
        </authorList>
    </citation>
    <scope>NUCLEOTIDE SEQUENCE [LARGE SCALE GENOMIC DNA]</scope>
    <source>
        <strain evidence="9 10">URUG2</strain>
    </source>
</reference>
<dbReference type="PROSITE" id="PS00523">
    <property type="entry name" value="SULFATASE_1"/>
    <property type="match status" value="1"/>
</dbReference>
<dbReference type="InterPro" id="IPR000917">
    <property type="entry name" value="Sulfatase_N"/>
</dbReference>
<accession>A0A2D3VNS0</accession>
<comment type="similarity">
    <text evidence="1">Belongs to the sulfatase family.</text>
</comment>
<evidence type="ECO:0000256" key="7">
    <source>
        <dbReference type="SAM" id="SignalP"/>
    </source>
</evidence>
<keyword evidence="4" id="KW-0325">Glycoprotein</keyword>
<dbReference type="AlphaFoldDB" id="A0A2D3VNS0"/>
<feature type="modified residue" description="3-oxoalanine (Cys)" evidence="5">
    <location>
        <position position="79"/>
    </location>
</feature>
<dbReference type="InterPro" id="IPR017850">
    <property type="entry name" value="Alkaline_phosphatase_core_sf"/>
</dbReference>
<dbReference type="PIRSF" id="PIRSF000972">
    <property type="entry name" value="Arylsulf_plant"/>
    <property type="match status" value="1"/>
</dbReference>
<feature type="signal peptide" evidence="7">
    <location>
        <begin position="1"/>
        <end position="23"/>
    </location>
</feature>
<dbReference type="OrthoDB" id="96314at2759"/>
<keyword evidence="3" id="KW-0378">Hydrolase</keyword>
<dbReference type="Gene3D" id="3.40.720.10">
    <property type="entry name" value="Alkaline Phosphatase, subunit A"/>
    <property type="match status" value="1"/>
</dbReference>
<dbReference type="Pfam" id="PF00884">
    <property type="entry name" value="Sulfatase"/>
    <property type="match status" value="1"/>
</dbReference>
<comment type="PTM">
    <text evidence="5">The conversion to 3-oxoalanine (also known as C-formylglycine, FGly), of a serine or cysteine residue in prokaryotes and of a cysteine residue in eukaryotes, is critical for catalytic activity.</text>
</comment>
<organism evidence="9 10">
    <name type="scientific">Ramularia collo-cygni</name>
    <dbReference type="NCBI Taxonomy" id="112498"/>
    <lineage>
        <taxon>Eukaryota</taxon>
        <taxon>Fungi</taxon>
        <taxon>Dikarya</taxon>
        <taxon>Ascomycota</taxon>
        <taxon>Pezizomycotina</taxon>
        <taxon>Dothideomycetes</taxon>
        <taxon>Dothideomycetidae</taxon>
        <taxon>Mycosphaerellales</taxon>
        <taxon>Mycosphaerellaceae</taxon>
        <taxon>Ramularia</taxon>
    </lineage>
</organism>
<dbReference type="FunFam" id="3.40.720.10:FF:000051">
    <property type="entry name" value="Arylsulfatase"/>
    <property type="match status" value="1"/>
</dbReference>
<sequence>MAIFNTFLPLLLLWAGFSNGAEQEPLGLPKTKKQPNIVFILTDDQDLHMDSLSYMPHLKKYIADQGTTFQNHYCTVALCCPSRVSLWTGKAAHNTNVTDVNPPHGGYPKFISQGLNDAYLPLWLQEVGYGTYYVGKLFNAQTVDNYASPPAAGWTGSEFLLDPYTYEYLNTTFSRNGGKPQSYPNQYSTDLIRDKSFAFLDDAMTIQQETSQPFFLTIAPTAPHTNVHINSNVIDNFTEHSNIQLPPVPAERHKHLFPGVKVPRTEHFNPQDPHSVSWISRLPHQNSSNLEYNDNFYRKRLQSLQSVDEIIPELIERLEKSGILNETYIIYSTDNGYHIGQHRLQPGKQCAFEEDINIPFLIRGSGIPQNHTTDLVTSHTDLAPTFLSLVGAQKMREDFDGQAIPLLDLLEAERKEERNEHVNVEMWGIIMSEGKFGSVLYPNHTYKAVRVVGKGYSFLYMVWCGGEHELYDLVHDPYQIDNLYSSNHSTTFITFESEENFTGTSTTHLREKKKKKKREEIDSPPYHASFPQFLDTPPPPHLGHSSSITHPDPQAQEEKYPLTTLLSRLDALLLVLKNCKGRECTHPWESLHPPNTNTNNEDELKVPRNREGDVVVRNLRDAMRKEFDGVYEGIGEKIGRVGFERCEKGFILESEGVVWDGGRFRVWGYLFDEGG</sequence>
<keyword evidence="10" id="KW-1185">Reference proteome</keyword>
<feature type="domain" description="Sulfatase N-terminal" evidence="8">
    <location>
        <begin position="35"/>
        <end position="391"/>
    </location>
</feature>
<dbReference type="GO" id="GO:0018958">
    <property type="term" value="P:phenol-containing compound metabolic process"/>
    <property type="evidence" value="ECO:0007669"/>
    <property type="project" value="InterPro"/>
</dbReference>
<evidence type="ECO:0000313" key="10">
    <source>
        <dbReference type="Proteomes" id="UP000225277"/>
    </source>
</evidence>
<dbReference type="GO" id="GO:0008449">
    <property type="term" value="F:N-acetylglucosamine-6-sulfatase activity"/>
    <property type="evidence" value="ECO:0007669"/>
    <property type="project" value="TreeGrafter"/>
</dbReference>
<evidence type="ECO:0000259" key="8">
    <source>
        <dbReference type="Pfam" id="PF00884"/>
    </source>
</evidence>
<dbReference type="PANTHER" id="PTHR43108:SF8">
    <property type="entry name" value="SD21168P"/>
    <property type="match status" value="1"/>
</dbReference>
<protein>
    <submittedName>
        <fullName evidence="9">Related to ARS-1 arylsulfatase</fullName>
    </submittedName>
</protein>
<feature type="region of interest" description="Disordered" evidence="6">
    <location>
        <begin position="503"/>
        <end position="555"/>
    </location>
</feature>
<dbReference type="RefSeq" id="XP_023630172.1">
    <property type="nucleotide sequence ID" value="XM_023774404.1"/>
</dbReference>
<dbReference type="PANTHER" id="PTHR43108">
    <property type="entry name" value="N-ACETYLGLUCOSAMINE-6-SULFATASE FAMILY MEMBER"/>
    <property type="match status" value="1"/>
</dbReference>
<evidence type="ECO:0000256" key="3">
    <source>
        <dbReference type="ARBA" id="ARBA00022801"/>
    </source>
</evidence>
<evidence type="ECO:0000256" key="6">
    <source>
        <dbReference type="SAM" id="MobiDB-lite"/>
    </source>
</evidence>
<dbReference type="SUPFAM" id="SSF53649">
    <property type="entry name" value="Alkaline phosphatase-like"/>
    <property type="match status" value="1"/>
</dbReference>
<evidence type="ECO:0000256" key="2">
    <source>
        <dbReference type="ARBA" id="ARBA00022729"/>
    </source>
</evidence>
<dbReference type="EMBL" id="FJUY01000016">
    <property type="protein sequence ID" value="CZT23448.1"/>
    <property type="molecule type" value="Genomic_DNA"/>
</dbReference>
<dbReference type="Proteomes" id="UP000225277">
    <property type="component" value="Unassembled WGS sequence"/>
</dbReference>
<dbReference type="GO" id="GO:0005539">
    <property type="term" value="F:glycosaminoglycan binding"/>
    <property type="evidence" value="ECO:0007669"/>
    <property type="project" value="TreeGrafter"/>
</dbReference>
<evidence type="ECO:0000256" key="5">
    <source>
        <dbReference type="PIRSR" id="PIRSR000972-50"/>
    </source>
</evidence>
<dbReference type="InterPro" id="IPR012083">
    <property type="entry name" value="Arylsulfatase"/>
</dbReference>
<feature type="chain" id="PRO_5013770373" evidence="7">
    <location>
        <begin position="24"/>
        <end position="675"/>
    </location>
</feature>
<evidence type="ECO:0000313" key="9">
    <source>
        <dbReference type="EMBL" id="CZT23448.1"/>
    </source>
</evidence>
<proteinExistence type="inferred from homology"/>
<keyword evidence="2 7" id="KW-0732">Signal</keyword>
<dbReference type="CDD" id="cd16147">
    <property type="entry name" value="G6S"/>
    <property type="match status" value="1"/>
</dbReference>
<evidence type="ECO:0000256" key="4">
    <source>
        <dbReference type="ARBA" id="ARBA00023180"/>
    </source>
</evidence>
<gene>
    <name evidence="9" type="ORF">RCC_09162</name>
</gene>
<dbReference type="InterPro" id="IPR024607">
    <property type="entry name" value="Sulfatase_CS"/>
</dbReference>
<dbReference type="STRING" id="112498.A0A2D3VNS0"/>
<name>A0A2D3VNS0_9PEZI</name>
<evidence type="ECO:0000256" key="1">
    <source>
        <dbReference type="ARBA" id="ARBA00008779"/>
    </source>
</evidence>